<gene>
    <name evidence="2" type="ORF">RI532_11010</name>
</gene>
<feature type="chain" id="PRO_5043409739" description="DUF4822 domain-containing protein" evidence="1">
    <location>
        <begin position="23"/>
        <end position="129"/>
    </location>
</feature>
<dbReference type="EMBL" id="JAVLAM010000001">
    <property type="protein sequence ID" value="MDT7014915.1"/>
    <property type="molecule type" value="Genomic_DNA"/>
</dbReference>
<evidence type="ECO:0000313" key="2">
    <source>
        <dbReference type="EMBL" id="MDT7014915.1"/>
    </source>
</evidence>
<protein>
    <recommendedName>
        <fullName evidence="4">DUF4822 domain-containing protein</fullName>
    </recommendedName>
</protein>
<dbReference type="Proteomes" id="UP001254075">
    <property type="component" value="Unassembled WGS sequence"/>
</dbReference>
<name>A0AAW8W8V8_9LACO</name>
<evidence type="ECO:0008006" key="4">
    <source>
        <dbReference type="Google" id="ProtNLM"/>
    </source>
</evidence>
<keyword evidence="1" id="KW-0732">Signal</keyword>
<organism evidence="2 3">
    <name type="scientific">Levilactobacillus namurensis</name>
    <dbReference type="NCBI Taxonomy" id="380393"/>
    <lineage>
        <taxon>Bacteria</taxon>
        <taxon>Bacillati</taxon>
        <taxon>Bacillota</taxon>
        <taxon>Bacilli</taxon>
        <taxon>Lactobacillales</taxon>
        <taxon>Lactobacillaceae</taxon>
        <taxon>Levilactobacillus</taxon>
    </lineage>
</organism>
<dbReference type="AlphaFoldDB" id="A0AAW8W8V8"/>
<sequence length="129" mass="14925">MFKKWLVVLTASLSIGAVGICAQPQQSAQAQSVYRKVPKAYRGTWTLRSPKYDRGEKLVVHARSVKSYVFRFKGKKLGVHVGKHNRYVTVFQIHKGKQVGENYNLKRSHYKHHKALKVSYDTQVEYFTK</sequence>
<feature type="signal peptide" evidence="1">
    <location>
        <begin position="1"/>
        <end position="22"/>
    </location>
</feature>
<evidence type="ECO:0000313" key="3">
    <source>
        <dbReference type="Proteomes" id="UP001254075"/>
    </source>
</evidence>
<reference evidence="2" key="1">
    <citation type="submission" date="2023-08" db="EMBL/GenBank/DDBJ databases">
        <authorList>
            <person name="Page C.A."/>
            <person name="Perez-Diaz I.M."/>
        </authorList>
    </citation>
    <scope>NUCLEOTIDE SEQUENCE</scope>
    <source>
        <strain evidence="2">3.8.38</strain>
    </source>
</reference>
<accession>A0AAW8W8V8</accession>
<proteinExistence type="predicted"/>
<evidence type="ECO:0000256" key="1">
    <source>
        <dbReference type="SAM" id="SignalP"/>
    </source>
</evidence>
<dbReference type="RefSeq" id="WP_313845421.1">
    <property type="nucleotide sequence ID" value="NZ_JAVLAM010000001.1"/>
</dbReference>
<comment type="caution">
    <text evidence="2">The sequence shown here is derived from an EMBL/GenBank/DDBJ whole genome shotgun (WGS) entry which is preliminary data.</text>
</comment>